<keyword evidence="2" id="KW-1185">Reference proteome</keyword>
<evidence type="ECO:0000313" key="2">
    <source>
        <dbReference type="Proteomes" id="UP000324222"/>
    </source>
</evidence>
<reference evidence="1 2" key="1">
    <citation type="submission" date="2019-05" db="EMBL/GenBank/DDBJ databases">
        <title>Another draft genome of Portunus trituberculatus and its Hox gene families provides insights of decapod evolution.</title>
        <authorList>
            <person name="Jeong J.-H."/>
            <person name="Song I."/>
            <person name="Kim S."/>
            <person name="Choi T."/>
            <person name="Kim D."/>
            <person name="Ryu S."/>
            <person name="Kim W."/>
        </authorList>
    </citation>
    <scope>NUCLEOTIDE SEQUENCE [LARGE SCALE GENOMIC DNA]</scope>
    <source>
        <tissue evidence="1">Muscle</tissue>
    </source>
</reference>
<dbReference type="AlphaFoldDB" id="A0A5B7GK69"/>
<proteinExistence type="predicted"/>
<gene>
    <name evidence="1" type="ORF">E2C01_051661</name>
</gene>
<comment type="caution">
    <text evidence="1">The sequence shown here is derived from an EMBL/GenBank/DDBJ whole genome shotgun (WGS) entry which is preliminary data.</text>
</comment>
<organism evidence="1 2">
    <name type="scientific">Portunus trituberculatus</name>
    <name type="common">Swimming crab</name>
    <name type="synonym">Neptunus trituberculatus</name>
    <dbReference type="NCBI Taxonomy" id="210409"/>
    <lineage>
        <taxon>Eukaryota</taxon>
        <taxon>Metazoa</taxon>
        <taxon>Ecdysozoa</taxon>
        <taxon>Arthropoda</taxon>
        <taxon>Crustacea</taxon>
        <taxon>Multicrustacea</taxon>
        <taxon>Malacostraca</taxon>
        <taxon>Eumalacostraca</taxon>
        <taxon>Eucarida</taxon>
        <taxon>Decapoda</taxon>
        <taxon>Pleocyemata</taxon>
        <taxon>Brachyura</taxon>
        <taxon>Eubrachyura</taxon>
        <taxon>Portunoidea</taxon>
        <taxon>Portunidae</taxon>
        <taxon>Portuninae</taxon>
        <taxon>Portunus</taxon>
    </lineage>
</organism>
<name>A0A5B7GK69_PORTR</name>
<dbReference type="EMBL" id="VSRR010014986">
    <property type="protein sequence ID" value="MPC57677.1"/>
    <property type="molecule type" value="Genomic_DNA"/>
</dbReference>
<evidence type="ECO:0000313" key="1">
    <source>
        <dbReference type="EMBL" id="MPC57677.1"/>
    </source>
</evidence>
<sequence length="106" mass="11922">MPYTSQTKTRHIQTAPNQAIHLKFREPLPERVTIGNLVYHVRPNTLPVMRCTRCLLFGHGNIFCNGCAHCRKCSGFHDNDGCIREDHCLFCGPGHCPTSKQCPACL</sequence>
<dbReference type="Proteomes" id="UP000324222">
    <property type="component" value="Unassembled WGS sequence"/>
</dbReference>
<protein>
    <submittedName>
        <fullName evidence="1">Uncharacterized protein</fullName>
    </submittedName>
</protein>
<accession>A0A5B7GK69</accession>